<evidence type="ECO:0000313" key="3">
    <source>
        <dbReference type="EMBL" id="OQS00646.1"/>
    </source>
</evidence>
<evidence type="ECO:0008006" key="5">
    <source>
        <dbReference type="Google" id="ProtNLM"/>
    </source>
</evidence>
<keyword evidence="4" id="KW-1185">Reference proteome</keyword>
<organism evidence="3 4">
    <name type="scientific">Thraustotheca clavata</name>
    <dbReference type="NCBI Taxonomy" id="74557"/>
    <lineage>
        <taxon>Eukaryota</taxon>
        <taxon>Sar</taxon>
        <taxon>Stramenopiles</taxon>
        <taxon>Oomycota</taxon>
        <taxon>Saprolegniomycetes</taxon>
        <taxon>Saprolegniales</taxon>
        <taxon>Achlyaceae</taxon>
        <taxon>Thraustotheca</taxon>
    </lineage>
</organism>
<sequence>MAQRIAFLFAILLAITASYRAQAQDPICAVKECTVIITGKVCNRLVEDCPTCLSQLMGGKTAMCTNATFDGCQGGTICKSVTTLTPTTTAPSNPTSTPTGTTSTPTSTVPGNSTTIPTEVPSITTSNPTPTTAPKTTTPTSSSSMAQISSISIVFTTIIVLLASF</sequence>
<feature type="signal peptide" evidence="2">
    <location>
        <begin position="1"/>
        <end position="23"/>
    </location>
</feature>
<accession>A0A1V9ZRI7</accession>
<keyword evidence="2" id="KW-0732">Signal</keyword>
<gene>
    <name evidence="3" type="ORF">THRCLA_21671</name>
</gene>
<evidence type="ECO:0000256" key="2">
    <source>
        <dbReference type="SAM" id="SignalP"/>
    </source>
</evidence>
<comment type="caution">
    <text evidence="3">The sequence shown here is derived from an EMBL/GenBank/DDBJ whole genome shotgun (WGS) entry which is preliminary data.</text>
</comment>
<name>A0A1V9ZRI7_9STRA</name>
<feature type="region of interest" description="Disordered" evidence="1">
    <location>
        <begin position="87"/>
        <end position="143"/>
    </location>
</feature>
<protein>
    <recommendedName>
        <fullName evidence="5">Secreted protein</fullName>
    </recommendedName>
</protein>
<evidence type="ECO:0000313" key="4">
    <source>
        <dbReference type="Proteomes" id="UP000243217"/>
    </source>
</evidence>
<evidence type="ECO:0000256" key="1">
    <source>
        <dbReference type="SAM" id="MobiDB-lite"/>
    </source>
</evidence>
<dbReference type="OrthoDB" id="10510387at2759"/>
<proteinExistence type="predicted"/>
<reference evidence="3 4" key="1">
    <citation type="journal article" date="2014" name="Genome Biol. Evol.">
        <title>The secreted proteins of Achlya hypogyna and Thraustotheca clavata identify the ancestral oomycete secretome and reveal gene acquisitions by horizontal gene transfer.</title>
        <authorList>
            <person name="Misner I."/>
            <person name="Blouin N."/>
            <person name="Leonard G."/>
            <person name="Richards T.A."/>
            <person name="Lane C.E."/>
        </authorList>
    </citation>
    <scope>NUCLEOTIDE SEQUENCE [LARGE SCALE GENOMIC DNA]</scope>
    <source>
        <strain evidence="3 4">ATCC 34112</strain>
    </source>
</reference>
<dbReference type="AlphaFoldDB" id="A0A1V9ZRI7"/>
<dbReference type="Proteomes" id="UP000243217">
    <property type="component" value="Unassembled WGS sequence"/>
</dbReference>
<feature type="chain" id="PRO_5012619119" description="Secreted protein" evidence="2">
    <location>
        <begin position="24"/>
        <end position="165"/>
    </location>
</feature>
<dbReference type="EMBL" id="JNBS01001692">
    <property type="protein sequence ID" value="OQS00646.1"/>
    <property type="molecule type" value="Genomic_DNA"/>
</dbReference>